<evidence type="ECO:0000313" key="2">
    <source>
        <dbReference type="Proteomes" id="UP001177023"/>
    </source>
</evidence>
<dbReference type="EMBL" id="CATQJA010000006">
    <property type="protein sequence ID" value="CAJ0557357.1"/>
    <property type="molecule type" value="Genomic_DNA"/>
</dbReference>
<evidence type="ECO:0000313" key="1">
    <source>
        <dbReference type="EMBL" id="CAJ0557357.1"/>
    </source>
</evidence>
<proteinExistence type="predicted"/>
<reference evidence="1" key="1">
    <citation type="submission" date="2023-06" db="EMBL/GenBank/DDBJ databases">
        <authorList>
            <person name="Delattre M."/>
        </authorList>
    </citation>
    <scope>NUCLEOTIDE SEQUENCE</scope>
    <source>
        <strain evidence="1">AF72</strain>
    </source>
</reference>
<dbReference type="Proteomes" id="UP001177023">
    <property type="component" value="Unassembled WGS sequence"/>
</dbReference>
<accession>A0AA36C388</accession>
<keyword evidence="2" id="KW-1185">Reference proteome</keyword>
<feature type="non-terminal residue" evidence="1">
    <location>
        <position position="139"/>
    </location>
</feature>
<comment type="caution">
    <text evidence="1">The sequence shown here is derived from an EMBL/GenBank/DDBJ whole genome shotgun (WGS) entry which is preliminary data.</text>
</comment>
<name>A0AA36C388_9BILA</name>
<dbReference type="AlphaFoldDB" id="A0AA36C388"/>
<protein>
    <submittedName>
        <fullName evidence="1">Uncharacterized protein</fullName>
    </submittedName>
</protein>
<organism evidence="1 2">
    <name type="scientific">Mesorhabditis spiculigera</name>
    <dbReference type="NCBI Taxonomy" id="96644"/>
    <lineage>
        <taxon>Eukaryota</taxon>
        <taxon>Metazoa</taxon>
        <taxon>Ecdysozoa</taxon>
        <taxon>Nematoda</taxon>
        <taxon>Chromadorea</taxon>
        <taxon>Rhabditida</taxon>
        <taxon>Rhabditina</taxon>
        <taxon>Rhabditomorpha</taxon>
        <taxon>Rhabditoidea</taxon>
        <taxon>Rhabditidae</taxon>
        <taxon>Mesorhabditinae</taxon>
        <taxon>Mesorhabditis</taxon>
    </lineage>
</organism>
<sequence>MKSSARPVAKQRSTSSCASAILRSLFKNKEAMDSLRSLQSTGSLAEAKNVQECLQQPKASQVPDVSVGNALPHLVQAFAAGEKHLLSHVQRCHLSQLIERRIGQPTVGCYLGRIKPGQLDNRFVQSYGCTQCSQPVTLS</sequence>
<gene>
    <name evidence="1" type="ORF">MSPICULIGERA_LOCUS115</name>
</gene>